<dbReference type="InterPro" id="IPR043133">
    <property type="entry name" value="GTP-CH-I_C/QueF"/>
</dbReference>
<dbReference type="SUPFAM" id="SSF55620">
    <property type="entry name" value="Tetrahydrobiopterin biosynthesis enzymes-like"/>
    <property type="match status" value="1"/>
</dbReference>
<dbReference type="STRING" id="200904.GCA_900168775_02994"/>
<keyword evidence="9" id="KW-1185">Reference proteome</keyword>
<dbReference type="OrthoDB" id="9803748at2"/>
<dbReference type="Proteomes" id="UP000252254">
    <property type="component" value="Unassembled WGS sequence"/>
</dbReference>
<dbReference type="PANTHER" id="PTHR42844">
    <property type="entry name" value="DIHYDRONEOPTERIN ALDOLASE 1-RELATED"/>
    <property type="match status" value="1"/>
</dbReference>
<evidence type="ECO:0000256" key="6">
    <source>
        <dbReference type="RuleBase" id="RU362079"/>
    </source>
</evidence>
<evidence type="ECO:0000256" key="1">
    <source>
        <dbReference type="ARBA" id="ARBA00001353"/>
    </source>
</evidence>
<dbReference type="GO" id="GO:0004150">
    <property type="term" value="F:dihydroneopterin aldolase activity"/>
    <property type="evidence" value="ECO:0007669"/>
    <property type="project" value="UniProtKB-UniRule"/>
</dbReference>
<dbReference type="EC" id="4.1.2.25" evidence="6"/>
<dbReference type="GO" id="GO:0046656">
    <property type="term" value="P:folic acid biosynthetic process"/>
    <property type="evidence" value="ECO:0007669"/>
    <property type="project" value="UniProtKB-UniRule"/>
</dbReference>
<evidence type="ECO:0000256" key="5">
    <source>
        <dbReference type="ARBA" id="ARBA00023239"/>
    </source>
</evidence>
<dbReference type="RefSeq" id="WP_079707652.1">
    <property type="nucleotide sequence ID" value="NZ_BAABQN010000021.1"/>
</dbReference>
<dbReference type="PANTHER" id="PTHR42844:SF1">
    <property type="entry name" value="DIHYDRONEOPTERIN ALDOLASE 1-RELATED"/>
    <property type="match status" value="1"/>
</dbReference>
<dbReference type="GO" id="GO:0005737">
    <property type="term" value="C:cytoplasm"/>
    <property type="evidence" value="ECO:0007669"/>
    <property type="project" value="TreeGrafter"/>
</dbReference>
<dbReference type="InterPro" id="IPR006157">
    <property type="entry name" value="FolB_dom"/>
</dbReference>
<dbReference type="CDD" id="cd00534">
    <property type="entry name" value="DHNA_DHNTPE"/>
    <property type="match status" value="1"/>
</dbReference>
<dbReference type="FunFam" id="3.30.1130.10:FF:000003">
    <property type="entry name" value="7,8-dihydroneopterin aldolase"/>
    <property type="match status" value="1"/>
</dbReference>
<evidence type="ECO:0000313" key="8">
    <source>
        <dbReference type="EMBL" id="RBO91136.1"/>
    </source>
</evidence>
<dbReference type="GO" id="GO:0046654">
    <property type="term" value="P:tetrahydrofolate biosynthetic process"/>
    <property type="evidence" value="ECO:0007669"/>
    <property type="project" value="UniProtKB-UniRule"/>
</dbReference>
<organism evidence="8 9">
    <name type="scientific">Paraliobacillus ryukyuensis</name>
    <dbReference type="NCBI Taxonomy" id="200904"/>
    <lineage>
        <taxon>Bacteria</taxon>
        <taxon>Bacillati</taxon>
        <taxon>Bacillota</taxon>
        <taxon>Bacilli</taxon>
        <taxon>Bacillales</taxon>
        <taxon>Bacillaceae</taxon>
        <taxon>Paraliobacillus</taxon>
    </lineage>
</organism>
<name>A0A366DM59_9BACI</name>
<accession>A0A366DM59</accession>
<keyword evidence="4 6" id="KW-0289">Folate biosynthesis</keyword>
<dbReference type="UniPathway" id="UPA00077">
    <property type="reaction ID" value="UER00154"/>
</dbReference>
<dbReference type="AlphaFoldDB" id="A0A366DM59"/>
<feature type="domain" description="Dihydroneopterin aldolase/epimerase" evidence="7">
    <location>
        <begin position="4"/>
        <end position="117"/>
    </location>
</feature>
<comment type="catalytic activity">
    <reaction evidence="1 6">
        <text>7,8-dihydroneopterin = 6-hydroxymethyl-7,8-dihydropterin + glycolaldehyde</text>
        <dbReference type="Rhea" id="RHEA:10540"/>
        <dbReference type="ChEBI" id="CHEBI:17001"/>
        <dbReference type="ChEBI" id="CHEBI:17071"/>
        <dbReference type="ChEBI" id="CHEBI:44841"/>
        <dbReference type="EC" id="4.1.2.25"/>
    </reaction>
</comment>
<evidence type="ECO:0000256" key="4">
    <source>
        <dbReference type="ARBA" id="ARBA00022909"/>
    </source>
</evidence>
<comment type="function">
    <text evidence="6">Catalyzes the conversion of 7,8-dihydroneopterin to 6-hydroxymethyl-7,8-dihydropterin.</text>
</comment>
<evidence type="ECO:0000256" key="2">
    <source>
        <dbReference type="ARBA" id="ARBA00005013"/>
    </source>
</evidence>
<comment type="similarity">
    <text evidence="3 6">Belongs to the DHNA family.</text>
</comment>
<dbReference type="EMBL" id="QNRI01000020">
    <property type="protein sequence ID" value="RBO91136.1"/>
    <property type="molecule type" value="Genomic_DNA"/>
</dbReference>
<reference evidence="8 9" key="1">
    <citation type="submission" date="2018-06" db="EMBL/GenBank/DDBJ databases">
        <title>Genomic Encyclopedia of Type Strains, Phase IV (KMG-IV): sequencing the most valuable type-strain genomes for metagenomic binning, comparative biology and taxonomic classification.</title>
        <authorList>
            <person name="Goeker M."/>
        </authorList>
    </citation>
    <scope>NUCLEOTIDE SEQUENCE [LARGE SCALE GENOMIC DNA]</scope>
    <source>
        <strain evidence="8 9">DSM 15140</strain>
    </source>
</reference>
<evidence type="ECO:0000259" key="7">
    <source>
        <dbReference type="SMART" id="SM00905"/>
    </source>
</evidence>
<dbReference type="NCBIfam" id="TIGR00525">
    <property type="entry name" value="folB"/>
    <property type="match status" value="1"/>
</dbReference>
<keyword evidence="5 6" id="KW-0456">Lyase</keyword>
<dbReference type="NCBIfam" id="TIGR00526">
    <property type="entry name" value="folB_dom"/>
    <property type="match status" value="1"/>
</dbReference>
<comment type="pathway">
    <text evidence="2 6">Cofactor biosynthesis; tetrahydrofolate biosynthesis; 2-amino-4-hydroxy-6-hydroxymethyl-7,8-dihydropteridine diphosphate from 7,8-dihydroneopterin triphosphate: step 3/4.</text>
</comment>
<dbReference type="InterPro" id="IPR006156">
    <property type="entry name" value="Dihydroneopterin_aldolase"/>
</dbReference>
<gene>
    <name evidence="8" type="ORF">DES48_1203</name>
</gene>
<evidence type="ECO:0000313" key="9">
    <source>
        <dbReference type="Proteomes" id="UP000252254"/>
    </source>
</evidence>
<protein>
    <recommendedName>
        <fullName evidence="6">7,8-dihydroneopterin aldolase</fullName>
        <ecNumber evidence="6">4.1.2.25</ecNumber>
    </recommendedName>
</protein>
<dbReference type="Pfam" id="PF02152">
    <property type="entry name" value="FolB"/>
    <property type="match status" value="1"/>
</dbReference>
<dbReference type="SMART" id="SM00905">
    <property type="entry name" value="FolB"/>
    <property type="match status" value="1"/>
</dbReference>
<comment type="caution">
    <text evidence="8">The sequence shown here is derived from an EMBL/GenBank/DDBJ whole genome shotgun (WGS) entry which is preliminary data.</text>
</comment>
<evidence type="ECO:0000256" key="3">
    <source>
        <dbReference type="ARBA" id="ARBA00005708"/>
    </source>
</evidence>
<proteinExistence type="inferred from homology"/>
<dbReference type="Gene3D" id="3.30.1130.10">
    <property type="match status" value="1"/>
</dbReference>
<sequence length="121" mass="13971">MDKIYLNRCAFYGYHGVFPEENKLGQRFNVDVELELDLQKAGQSDNMEDSIDYGAVYQVIKQVVEGKAFRLIETVAETISSKLLHKFTLIHACRIKVDKPDPPIHGHYQSVAVEIYRERLK</sequence>